<gene>
    <name evidence="2" type="ORF">METZ01_LOCUS73406</name>
</gene>
<protein>
    <recommendedName>
        <fullName evidence="1">Glycosyl transferase family 1 domain-containing protein</fullName>
    </recommendedName>
</protein>
<organism evidence="2">
    <name type="scientific">marine metagenome</name>
    <dbReference type="NCBI Taxonomy" id="408172"/>
    <lineage>
        <taxon>unclassified sequences</taxon>
        <taxon>metagenomes</taxon>
        <taxon>ecological metagenomes</taxon>
    </lineage>
</organism>
<dbReference type="EMBL" id="UINC01005319">
    <property type="protein sequence ID" value="SVA20552.1"/>
    <property type="molecule type" value="Genomic_DNA"/>
</dbReference>
<dbReference type="AlphaFoldDB" id="A0A381TX13"/>
<sequence length="355" mass="39647">MIVKKIVVCQAQVPFIEGGAEFHVRELVKQLKVHGYEAELINVPFKWYPKEEIIAHASAWRLLDLSESTGQPIDLAIGLKFPSYFVRHPCKVSWIIHQYRAAYDLCGTPYADFKHIEGDVGLRNTLMQLDRKMLGECRRLFTNAKNTAARLKKFNGITADPLYHPPRLASQLRSGEYGNYVLSVGRLESVKRVELAVKAMQHVDKPIRLLIVGDGTYRQKIQQMAEQSGIEQRIEFLGQVSDKDLIDLYSKALAVIYVPYDEDYGYVTLEAFLAHRPVITAEDSGGPLEFVKHDVNGAVCQPEAESIASAINSLAGNRTKTAMLGESGYDSARDISWSGVVEQLVGAAENNTYDG</sequence>
<dbReference type="SUPFAM" id="SSF53756">
    <property type="entry name" value="UDP-Glycosyltransferase/glycogen phosphorylase"/>
    <property type="match status" value="1"/>
</dbReference>
<dbReference type="GO" id="GO:0016757">
    <property type="term" value="F:glycosyltransferase activity"/>
    <property type="evidence" value="ECO:0007669"/>
    <property type="project" value="InterPro"/>
</dbReference>
<evidence type="ECO:0000259" key="1">
    <source>
        <dbReference type="Pfam" id="PF00534"/>
    </source>
</evidence>
<feature type="domain" description="Glycosyl transferase family 1" evidence="1">
    <location>
        <begin position="173"/>
        <end position="329"/>
    </location>
</feature>
<reference evidence="2" key="1">
    <citation type="submission" date="2018-05" db="EMBL/GenBank/DDBJ databases">
        <authorList>
            <person name="Lanie J.A."/>
            <person name="Ng W.-L."/>
            <person name="Kazmierczak K.M."/>
            <person name="Andrzejewski T.M."/>
            <person name="Davidsen T.M."/>
            <person name="Wayne K.J."/>
            <person name="Tettelin H."/>
            <person name="Glass J.I."/>
            <person name="Rusch D."/>
            <person name="Podicherti R."/>
            <person name="Tsui H.-C.T."/>
            <person name="Winkler M.E."/>
        </authorList>
    </citation>
    <scope>NUCLEOTIDE SEQUENCE</scope>
</reference>
<dbReference type="InterPro" id="IPR050194">
    <property type="entry name" value="Glycosyltransferase_grp1"/>
</dbReference>
<dbReference type="PANTHER" id="PTHR45947">
    <property type="entry name" value="SULFOQUINOVOSYL TRANSFERASE SQD2"/>
    <property type="match status" value="1"/>
</dbReference>
<dbReference type="PANTHER" id="PTHR45947:SF3">
    <property type="entry name" value="SULFOQUINOVOSYL TRANSFERASE SQD2"/>
    <property type="match status" value="1"/>
</dbReference>
<dbReference type="Pfam" id="PF00534">
    <property type="entry name" value="Glycos_transf_1"/>
    <property type="match status" value="1"/>
</dbReference>
<dbReference type="CDD" id="cd03801">
    <property type="entry name" value="GT4_PimA-like"/>
    <property type="match status" value="1"/>
</dbReference>
<name>A0A381TX13_9ZZZZ</name>
<accession>A0A381TX13</accession>
<dbReference type="Gene3D" id="3.40.50.2000">
    <property type="entry name" value="Glycogen Phosphorylase B"/>
    <property type="match status" value="2"/>
</dbReference>
<proteinExistence type="predicted"/>
<dbReference type="InterPro" id="IPR001296">
    <property type="entry name" value="Glyco_trans_1"/>
</dbReference>
<evidence type="ECO:0000313" key="2">
    <source>
        <dbReference type="EMBL" id="SVA20552.1"/>
    </source>
</evidence>